<keyword evidence="5" id="KW-1185">Reference proteome</keyword>
<dbReference type="Gene3D" id="3.30.70.330">
    <property type="match status" value="2"/>
</dbReference>
<name>A0A0D2CSC9_9EURO</name>
<evidence type="ECO:0000256" key="2">
    <source>
        <dbReference type="SAM" id="MobiDB-lite"/>
    </source>
</evidence>
<dbReference type="VEuPathDB" id="FungiDB:PV07_04393"/>
<dbReference type="STRING" id="569365.A0A0D2CSC9"/>
<reference evidence="4 5" key="1">
    <citation type="submission" date="2015-01" db="EMBL/GenBank/DDBJ databases">
        <title>The Genome Sequence of Cladophialophora immunda CBS83496.</title>
        <authorList>
            <consortium name="The Broad Institute Genomics Platform"/>
            <person name="Cuomo C."/>
            <person name="de Hoog S."/>
            <person name="Gorbushina A."/>
            <person name="Stielow B."/>
            <person name="Teixiera M."/>
            <person name="Abouelleil A."/>
            <person name="Chapman S.B."/>
            <person name="Priest M."/>
            <person name="Young S.K."/>
            <person name="Wortman J."/>
            <person name="Nusbaum C."/>
            <person name="Birren B."/>
        </authorList>
    </citation>
    <scope>NUCLEOTIDE SEQUENCE [LARGE SCALE GENOMIC DNA]</scope>
    <source>
        <strain evidence="4 5">CBS 83496</strain>
    </source>
</reference>
<dbReference type="InterPro" id="IPR000504">
    <property type="entry name" value="RRM_dom"/>
</dbReference>
<feature type="region of interest" description="Disordered" evidence="2">
    <location>
        <begin position="87"/>
        <end position="121"/>
    </location>
</feature>
<protein>
    <recommendedName>
        <fullName evidence="3">RRM domain-containing protein</fullName>
    </recommendedName>
</protein>
<dbReference type="SUPFAM" id="SSF54928">
    <property type="entry name" value="RNA-binding domain, RBD"/>
    <property type="match status" value="1"/>
</dbReference>
<dbReference type="InterPro" id="IPR035979">
    <property type="entry name" value="RBD_domain_sf"/>
</dbReference>
<dbReference type="CDD" id="cd12261">
    <property type="entry name" value="RRM1_3_MRN1"/>
    <property type="match status" value="1"/>
</dbReference>
<dbReference type="AlphaFoldDB" id="A0A0D2CSC9"/>
<evidence type="ECO:0000313" key="5">
    <source>
        <dbReference type="Proteomes" id="UP000054466"/>
    </source>
</evidence>
<dbReference type="RefSeq" id="XP_016253096.1">
    <property type="nucleotide sequence ID" value="XM_016391194.1"/>
</dbReference>
<evidence type="ECO:0000256" key="1">
    <source>
        <dbReference type="PROSITE-ProRule" id="PRU00176"/>
    </source>
</evidence>
<dbReference type="GO" id="GO:0003723">
    <property type="term" value="F:RNA binding"/>
    <property type="evidence" value="ECO:0007669"/>
    <property type="project" value="UniProtKB-UniRule"/>
</dbReference>
<accession>A0A0D2CSC9</accession>
<gene>
    <name evidence="4" type="ORF">PV07_04393</name>
</gene>
<keyword evidence="1" id="KW-0694">RNA-binding</keyword>
<sequence>MASHQLGRMAETITISVAEYESLIETGHKFLALKHALLAGGVSTETLDVLTSGDCPQTAPDEEFNSANVRVNEPTQDGAQHVAYSQKPFESGFPSPLTPEYTEEDDAQEEVSGESNEQTGDAITTAKRSLTISGLSPATTLQSLAQVLKGGAILQMYMRPQHGSAHVSFVDPTAAHNFLRYARTNDISIGRKKVKVAWENRQTQMSPSFAKIVQSLGRTRNLVIRFVHPELNEDIIRADLDHIHYLEVVDLFFKKGHAYISLNSIRSAITARSCLMSRLKYKRFQIDFHQDDCAQPLPQKPSATEPVAFSHKNPFQLLFDASEESQEFSNAVDR</sequence>
<dbReference type="InterPro" id="IPR012677">
    <property type="entry name" value="Nucleotide-bd_a/b_plait_sf"/>
</dbReference>
<feature type="domain" description="RRM" evidence="3">
    <location>
        <begin position="128"/>
        <end position="201"/>
    </location>
</feature>
<dbReference type="GeneID" id="27343587"/>
<evidence type="ECO:0000313" key="4">
    <source>
        <dbReference type="EMBL" id="KIW32880.1"/>
    </source>
</evidence>
<feature type="compositionally biased region" description="Acidic residues" evidence="2">
    <location>
        <begin position="101"/>
        <end position="112"/>
    </location>
</feature>
<dbReference type="OrthoDB" id="2935572at2759"/>
<proteinExistence type="predicted"/>
<dbReference type="HOGENOM" id="CLU_043434_0_0_1"/>
<dbReference type="Proteomes" id="UP000054466">
    <property type="component" value="Unassembled WGS sequence"/>
</dbReference>
<evidence type="ECO:0000259" key="3">
    <source>
        <dbReference type="PROSITE" id="PS50102"/>
    </source>
</evidence>
<organism evidence="4 5">
    <name type="scientific">Cladophialophora immunda</name>
    <dbReference type="NCBI Taxonomy" id="569365"/>
    <lineage>
        <taxon>Eukaryota</taxon>
        <taxon>Fungi</taxon>
        <taxon>Dikarya</taxon>
        <taxon>Ascomycota</taxon>
        <taxon>Pezizomycotina</taxon>
        <taxon>Eurotiomycetes</taxon>
        <taxon>Chaetothyriomycetidae</taxon>
        <taxon>Chaetothyriales</taxon>
        <taxon>Herpotrichiellaceae</taxon>
        <taxon>Cladophialophora</taxon>
    </lineage>
</organism>
<dbReference type="EMBL" id="KN847041">
    <property type="protein sequence ID" value="KIW32880.1"/>
    <property type="molecule type" value="Genomic_DNA"/>
</dbReference>
<dbReference type="PROSITE" id="PS50102">
    <property type="entry name" value="RRM"/>
    <property type="match status" value="1"/>
</dbReference>